<dbReference type="Pfam" id="PF01381">
    <property type="entry name" value="HTH_3"/>
    <property type="match status" value="1"/>
</dbReference>
<evidence type="ECO:0000259" key="1">
    <source>
        <dbReference type="PROSITE" id="PS50943"/>
    </source>
</evidence>
<sequence length="354" mass="40220">MENKIKEVIKEKGISQKELAKMIGMTEPGISNAINGSATRETIKKVADALKVDVKDLIVEEGLYAKYSADKTPLKLGKVELPCYVLNNGMRVFSGRGIQKALGAENNSGTWLSKFVNSSAITWNINPGVLQQFNSPILFKRNGAGGSQSVTYGYEATLLIDLCSAIIDAYENPDFEVSETYYREANVILRAVAKTGIIALVDEATGYDKAKERSKTELQDWLAKYINAEADKWVKMFPDSFFEDIYKMRGWSWDCKPRYIGKIINDIVYERIAPFILEELRKKNPKLTNGTRRYKFHQFLTSEEGKPLLKQHLAILHSFAMAANYKWASFMNLLDRAHPKQYQELALFDDFDFD</sequence>
<proteinExistence type="predicted"/>
<organism evidence="2">
    <name type="scientific">CrAss-like virus sp. ctcfK29</name>
    <dbReference type="NCBI Taxonomy" id="2826827"/>
    <lineage>
        <taxon>Viruses</taxon>
        <taxon>Duplodnaviria</taxon>
        <taxon>Heunggongvirae</taxon>
        <taxon>Uroviricota</taxon>
        <taxon>Caudoviricetes</taxon>
        <taxon>Crassvirales</taxon>
    </lineage>
</organism>
<dbReference type="Pfam" id="PF10546">
    <property type="entry name" value="P63C"/>
    <property type="match status" value="1"/>
</dbReference>
<dbReference type="CDD" id="cd00093">
    <property type="entry name" value="HTH_XRE"/>
    <property type="match status" value="1"/>
</dbReference>
<dbReference type="SUPFAM" id="SSF47413">
    <property type="entry name" value="lambda repressor-like DNA-binding domains"/>
    <property type="match status" value="1"/>
</dbReference>
<dbReference type="GO" id="GO:0003677">
    <property type="term" value="F:DNA binding"/>
    <property type="evidence" value="ECO:0007669"/>
    <property type="project" value="InterPro"/>
</dbReference>
<reference evidence="2" key="1">
    <citation type="journal article" date="2021" name="Proc. Natl. Acad. Sci. U.S.A.">
        <title>A Catalog of Tens of Thousands of Viruses from Human Metagenomes Reveals Hidden Associations with Chronic Diseases.</title>
        <authorList>
            <person name="Tisza M.J."/>
            <person name="Buck C.B."/>
        </authorList>
    </citation>
    <scope>NUCLEOTIDE SEQUENCE</scope>
    <source>
        <strain evidence="2">CtcfK29</strain>
    </source>
</reference>
<evidence type="ECO:0000313" key="2">
    <source>
        <dbReference type="EMBL" id="DAD82289.1"/>
    </source>
</evidence>
<dbReference type="SMART" id="SM00530">
    <property type="entry name" value="HTH_XRE"/>
    <property type="match status" value="1"/>
</dbReference>
<dbReference type="InterPro" id="IPR001387">
    <property type="entry name" value="Cro/C1-type_HTH"/>
</dbReference>
<dbReference type="PROSITE" id="PS50943">
    <property type="entry name" value="HTH_CROC1"/>
    <property type="match status" value="1"/>
</dbReference>
<accession>A0A8S5MIS9</accession>
<name>A0A8S5MIS9_9CAUD</name>
<dbReference type="InterPro" id="IPR010982">
    <property type="entry name" value="Lambda_DNA-bd_dom_sf"/>
</dbReference>
<dbReference type="InterPro" id="IPR018874">
    <property type="entry name" value="Phage_Mx8_p63_C"/>
</dbReference>
<dbReference type="Gene3D" id="1.10.260.40">
    <property type="entry name" value="lambda repressor-like DNA-binding domains"/>
    <property type="match status" value="1"/>
</dbReference>
<dbReference type="EMBL" id="BK014916">
    <property type="protein sequence ID" value="DAD82289.1"/>
    <property type="molecule type" value="Genomic_DNA"/>
</dbReference>
<feature type="domain" description="HTH cro/C1-type" evidence="1">
    <location>
        <begin position="5"/>
        <end position="57"/>
    </location>
</feature>
<protein>
    <submittedName>
        <fullName evidence="2">P63C domain protein</fullName>
    </submittedName>
</protein>